<dbReference type="Proteomes" id="UP000634136">
    <property type="component" value="Unassembled WGS sequence"/>
</dbReference>
<dbReference type="AlphaFoldDB" id="A0A834TM70"/>
<evidence type="ECO:0000256" key="5">
    <source>
        <dbReference type="SAM" id="SignalP"/>
    </source>
</evidence>
<accession>A0A834TM70</accession>
<dbReference type="EMBL" id="JAAIUW010000007">
    <property type="protein sequence ID" value="KAF7824012.1"/>
    <property type="molecule type" value="Genomic_DNA"/>
</dbReference>
<proteinExistence type="inferred from homology"/>
<dbReference type="OrthoDB" id="65569at2759"/>
<protein>
    <submittedName>
        <fullName evidence="6">Cyanogenic beta-glucosidase-like</fullName>
    </submittedName>
</protein>
<name>A0A834TM70_9FABA</name>
<dbReference type="GO" id="GO:0008422">
    <property type="term" value="F:beta-glucosidase activity"/>
    <property type="evidence" value="ECO:0007669"/>
    <property type="project" value="UniProtKB-ARBA"/>
</dbReference>
<dbReference type="SUPFAM" id="SSF51445">
    <property type="entry name" value="(Trans)glycosidases"/>
    <property type="match status" value="1"/>
</dbReference>
<dbReference type="InterPro" id="IPR017853">
    <property type="entry name" value="GH"/>
</dbReference>
<dbReference type="PROSITE" id="PS00653">
    <property type="entry name" value="GLYCOSYL_HYDROL_F1_2"/>
    <property type="match status" value="1"/>
</dbReference>
<gene>
    <name evidence="6" type="ORF">G2W53_022156</name>
</gene>
<comment type="similarity">
    <text evidence="1 4">Belongs to the glycosyl hydrolase 1 family.</text>
</comment>
<keyword evidence="5" id="KW-0732">Signal</keyword>
<feature type="signal peptide" evidence="5">
    <location>
        <begin position="1"/>
        <end position="22"/>
    </location>
</feature>
<organism evidence="6 7">
    <name type="scientific">Senna tora</name>
    <dbReference type="NCBI Taxonomy" id="362788"/>
    <lineage>
        <taxon>Eukaryota</taxon>
        <taxon>Viridiplantae</taxon>
        <taxon>Streptophyta</taxon>
        <taxon>Embryophyta</taxon>
        <taxon>Tracheophyta</taxon>
        <taxon>Spermatophyta</taxon>
        <taxon>Magnoliopsida</taxon>
        <taxon>eudicotyledons</taxon>
        <taxon>Gunneridae</taxon>
        <taxon>Pentapetalae</taxon>
        <taxon>rosids</taxon>
        <taxon>fabids</taxon>
        <taxon>Fabales</taxon>
        <taxon>Fabaceae</taxon>
        <taxon>Caesalpinioideae</taxon>
        <taxon>Cassia clade</taxon>
        <taxon>Senna</taxon>
    </lineage>
</organism>
<sequence>MKGNVVMVVLSVLALIMNMMEALEATVVDVASLNRSSFPAGFVFGTASSAYQYEGAANEDGRVPSIWDTFTHTHPDAIPVRINICRNNNFPRFHS</sequence>
<dbReference type="GO" id="GO:0005975">
    <property type="term" value="P:carbohydrate metabolic process"/>
    <property type="evidence" value="ECO:0007669"/>
    <property type="project" value="InterPro"/>
</dbReference>
<dbReference type="InterPro" id="IPR033132">
    <property type="entry name" value="GH_1_N_CS"/>
</dbReference>
<evidence type="ECO:0000256" key="2">
    <source>
        <dbReference type="ARBA" id="ARBA00022801"/>
    </source>
</evidence>
<reference evidence="6" key="1">
    <citation type="submission" date="2020-09" db="EMBL/GenBank/DDBJ databases">
        <title>Genome-Enabled Discovery of Anthraquinone Biosynthesis in Senna tora.</title>
        <authorList>
            <person name="Kang S.-H."/>
            <person name="Pandey R.P."/>
            <person name="Lee C.-M."/>
            <person name="Sim J.-S."/>
            <person name="Jeong J.-T."/>
            <person name="Choi B.-S."/>
            <person name="Jung M."/>
            <person name="Ginzburg D."/>
            <person name="Zhao K."/>
            <person name="Won S.Y."/>
            <person name="Oh T.-J."/>
            <person name="Yu Y."/>
            <person name="Kim N.-H."/>
            <person name="Lee O.R."/>
            <person name="Lee T.-H."/>
            <person name="Bashyal P."/>
            <person name="Kim T.-S."/>
            <person name="Lee W.-H."/>
            <person name="Kawkins C."/>
            <person name="Kim C.-K."/>
            <person name="Kim J.S."/>
            <person name="Ahn B.O."/>
            <person name="Rhee S.Y."/>
            <person name="Sohng J.K."/>
        </authorList>
    </citation>
    <scope>NUCLEOTIDE SEQUENCE</scope>
    <source>
        <tissue evidence="6">Leaf</tissue>
    </source>
</reference>
<feature type="chain" id="PRO_5032357554" evidence="5">
    <location>
        <begin position="23"/>
        <end position="95"/>
    </location>
</feature>
<keyword evidence="2" id="KW-0378">Hydrolase</keyword>
<keyword evidence="3" id="KW-0326">Glycosidase</keyword>
<dbReference type="PANTHER" id="PTHR10353">
    <property type="entry name" value="GLYCOSYL HYDROLASE"/>
    <property type="match status" value="1"/>
</dbReference>
<dbReference type="InterPro" id="IPR001360">
    <property type="entry name" value="Glyco_hydro_1"/>
</dbReference>
<evidence type="ECO:0000313" key="7">
    <source>
        <dbReference type="Proteomes" id="UP000634136"/>
    </source>
</evidence>
<comment type="caution">
    <text evidence="6">The sequence shown here is derived from an EMBL/GenBank/DDBJ whole genome shotgun (WGS) entry which is preliminary data.</text>
</comment>
<keyword evidence="7" id="KW-1185">Reference proteome</keyword>
<dbReference type="Pfam" id="PF00232">
    <property type="entry name" value="Glyco_hydro_1"/>
    <property type="match status" value="1"/>
</dbReference>
<dbReference type="Gene3D" id="3.20.20.80">
    <property type="entry name" value="Glycosidases"/>
    <property type="match status" value="1"/>
</dbReference>
<dbReference type="PANTHER" id="PTHR10353:SF137">
    <property type="entry name" value="MYROSINASE 3-RELATED"/>
    <property type="match status" value="1"/>
</dbReference>
<evidence type="ECO:0000256" key="1">
    <source>
        <dbReference type="ARBA" id="ARBA00010838"/>
    </source>
</evidence>
<evidence type="ECO:0000313" key="6">
    <source>
        <dbReference type="EMBL" id="KAF7824012.1"/>
    </source>
</evidence>
<evidence type="ECO:0000256" key="4">
    <source>
        <dbReference type="RuleBase" id="RU003690"/>
    </source>
</evidence>
<evidence type="ECO:0000256" key="3">
    <source>
        <dbReference type="ARBA" id="ARBA00023295"/>
    </source>
</evidence>